<sequence length="306" mass="34769">MCSVYLLSRNNHQFIRLSGLLLQGCLGYRLFGWCFGVFGHRCCSQCEISLHGTGRDRLWKWRWSLKLFCRSLRLLSVIKVVRSVEVVEVVVVVRVMMMTWKRRKKWVFGNAIFSVGRFQILKPQIGTRLNSILNGKASHICIANGNRFLICKHENEVWNIFGGKLAWGPVAIVCDDPNFQGRGGPSSGDIFHATPNVDHSQYFVRTDVKVLLSRSSLFNSKVASNADMKMYRKTDEAVHVNNTGGLIWISDWNALQHPVASASLVVVYSDYMLTSRSQKIQCDAYTFTTSDLENLPCHRYASHTKA</sequence>
<keyword evidence="2" id="KW-1185">Reference proteome</keyword>
<organism evidence="1 2">
    <name type="scientific">Tanacetum coccineum</name>
    <dbReference type="NCBI Taxonomy" id="301880"/>
    <lineage>
        <taxon>Eukaryota</taxon>
        <taxon>Viridiplantae</taxon>
        <taxon>Streptophyta</taxon>
        <taxon>Embryophyta</taxon>
        <taxon>Tracheophyta</taxon>
        <taxon>Spermatophyta</taxon>
        <taxon>Magnoliopsida</taxon>
        <taxon>eudicotyledons</taxon>
        <taxon>Gunneridae</taxon>
        <taxon>Pentapetalae</taxon>
        <taxon>asterids</taxon>
        <taxon>campanulids</taxon>
        <taxon>Asterales</taxon>
        <taxon>Asteraceae</taxon>
        <taxon>Asteroideae</taxon>
        <taxon>Anthemideae</taxon>
        <taxon>Anthemidinae</taxon>
        <taxon>Tanacetum</taxon>
    </lineage>
</organism>
<dbReference type="Gene3D" id="1.50.10.10">
    <property type="match status" value="1"/>
</dbReference>
<keyword evidence="1" id="KW-0378">Hydrolase</keyword>
<evidence type="ECO:0000313" key="2">
    <source>
        <dbReference type="Proteomes" id="UP001151760"/>
    </source>
</evidence>
<accession>A0ABQ4WUB5</accession>
<proteinExistence type="predicted"/>
<reference evidence="1" key="1">
    <citation type="journal article" date="2022" name="Int. J. Mol. Sci.">
        <title>Draft Genome of Tanacetum Coccineum: Genomic Comparison of Closely Related Tanacetum-Family Plants.</title>
        <authorList>
            <person name="Yamashiro T."/>
            <person name="Shiraishi A."/>
            <person name="Nakayama K."/>
            <person name="Satake H."/>
        </authorList>
    </citation>
    <scope>NUCLEOTIDE SEQUENCE</scope>
</reference>
<dbReference type="Proteomes" id="UP001151760">
    <property type="component" value="Unassembled WGS sequence"/>
</dbReference>
<dbReference type="GO" id="GO:0016787">
    <property type="term" value="F:hydrolase activity"/>
    <property type="evidence" value="ECO:0007669"/>
    <property type="project" value="UniProtKB-KW"/>
</dbReference>
<dbReference type="InterPro" id="IPR012341">
    <property type="entry name" value="6hp_glycosidase-like_sf"/>
</dbReference>
<evidence type="ECO:0000313" key="1">
    <source>
        <dbReference type="EMBL" id="GJS56400.1"/>
    </source>
</evidence>
<dbReference type="EMBL" id="BQNB010008933">
    <property type="protein sequence ID" value="GJS56400.1"/>
    <property type="molecule type" value="Genomic_DNA"/>
</dbReference>
<name>A0ABQ4WUB5_9ASTR</name>
<reference evidence="1" key="2">
    <citation type="submission" date="2022-01" db="EMBL/GenBank/DDBJ databases">
        <authorList>
            <person name="Yamashiro T."/>
            <person name="Shiraishi A."/>
            <person name="Satake H."/>
            <person name="Nakayama K."/>
        </authorList>
    </citation>
    <scope>NUCLEOTIDE SEQUENCE</scope>
</reference>
<comment type="caution">
    <text evidence="1">The sequence shown here is derived from an EMBL/GenBank/DDBJ whole genome shotgun (WGS) entry which is preliminary data.</text>
</comment>
<protein>
    <submittedName>
        <fullName evidence="1">Glycosyl hydrolase 9B5</fullName>
    </submittedName>
</protein>
<gene>
    <name evidence="1" type="ORF">Tco_0629762</name>
</gene>